<feature type="transmembrane region" description="Helical" evidence="2">
    <location>
        <begin position="92"/>
        <end position="119"/>
    </location>
</feature>
<gene>
    <name evidence="3" type="ORF">ACFP2T_39520</name>
</gene>
<protein>
    <recommendedName>
        <fullName evidence="5">DUF4386 domain-containing protein</fullName>
    </recommendedName>
</protein>
<keyword evidence="2" id="KW-1133">Transmembrane helix</keyword>
<evidence type="ECO:0000256" key="1">
    <source>
        <dbReference type="SAM" id="MobiDB-lite"/>
    </source>
</evidence>
<keyword evidence="4" id="KW-1185">Reference proteome</keyword>
<dbReference type="RefSeq" id="WP_377431581.1">
    <property type="nucleotide sequence ID" value="NZ_JBHSPR010000059.1"/>
</dbReference>
<dbReference type="Proteomes" id="UP001596203">
    <property type="component" value="Unassembled WGS sequence"/>
</dbReference>
<keyword evidence="2" id="KW-0812">Transmembrane</keyword>
<feature type="transmembrane region" description="Helical" evidence="2">
    <location>
        <begin position="131"/>
        <end position="154"/>
    </location>
</feature>
<accession>A0ABW1KN31</accession>
<evidence type="ECO:0008006" key="5">
    <source>
        <dbReference type="Google" id="ProtNLM"/>
    </source>
</evidence>
<evidence type="ECO:0000256" key="2">
    <source>
        <dbReference type="SAM" id="Phobius"/>
    </source>
</evidence>
<feature type="transmembrane region" description="Helical" evidence="2">
    <location>
        <begin position="232"/>
        <end position="255"/>
    </location>
</feature>
<sequence>MRRPAQRLVPAPACLGGHGLPPSLSVPYIEYMSRKLRVERITWTFSRIAGLAGLGFAILIVSINAFLVPAGLPHTGAETNDVVQFFTTQQNTVGLASALAPIAWVLATLFGAGAVSVLWRSDREQGTAWSLVGFAGVILQNITFTGVMATRLALASTTAQDSSTIAGLWALHNALFIFNGTFLALAMTGLSISGRRAGLIRRWHSGIGLLAAALQFGSAVLSPLVIDDPGPVGLLGLVGWLIWVVWIVAYSITLIRPTSVPIQAIPNNRRTGPVESLRSDHRQADPPAGQRRHPAQQRVEPPESAQA</sequence>
<feature type="region of interest" description="Disordered" evidence="1">
    <location>
        <begin position="271"/>
        <end position="307"/>
    </location>
</feature>
<feature type="transmembrane region" description="Helical" evidence="2">
    <location>
        <begin position="206"/>
        <end position="226"/>
    </location>
</feature>
<organism evidence="3 4">
    <name type="scientific">Plantactinospora solaniradicis</name>
    <dbReference type="NCBI Taxonomy" id="1723736"/>
    <lineage>
        <taxon>Bacteria</taxon>
        <taxon>Bacillati</taxon>
        <taxon>Actinomycetota</taxon>
        <taxon>Actinomycetes</taxon>
        <taxon>Micromonosporales</taxon>
        <taxon>Micromonosporaceae</taxon>
        <taxon>Plantactinospora</taxon>
    </lineage>
</organism>
<name>A0ABW1KN31_9ACTN</name>
<feature type="transmembrane region" description="Helical" evidence="2">
    <location>
        <begin position="48"/>
        <end position="72"/>
    </location>
</feature>
<reference evidence="4" key="1">
    <citation type="journal article" date="2019" name="Int. J. Syst. Evol. Microbiol.">
        <title>The Global Catalogue of Microorganisms (GCM) 10K type strain sequencing project: providing services to taxonomists for standard genome sequencing and annotation.</title>
        <authorList>
            <consortium name="The Broad Institute Genomics Platform"/>
            <consortium name="The Broad Institute Genome Sequencing Center for Infectious Disease"/>
            <person name="Wu L."/>
            <person name="Ma J."/>
        </authorList>
    </citation>
    <scope>NUCLEOTIDE SEQUENCE [LARGE SCALE GENOMIC DNA]</scope>
    <source>
        <strain evidence="4">ZS-35-S2</strain>
    </source>
</reference>
<evidence type="ECO:0000313" key="4">
    <source>
        <dbReference type="Proteomes" id="UP001596203"/>
    </source>
</evidence>
<keyword evidence="2" id="KW-0472">Membrane</keyword>
<proteinExistence type="predicted"/>
<evidence type="ECO:0000313" key="3">
    <source>
        <dbReference type="EMBL" id="MFC6022234.1"/>
    </source>
</evidence>
<feature type="transmembrane region" description="Helical" evidence="2">
    <location>
        <begin position="174"/>
        <end position="194"/>
    </location>
</feature>
<comment type="caution">
    <text evidence="3">The sequence shown here is derived from an EMBL/GenBank/DDBJ whole genome shotgun (WGS) entry which is preliminary data.</text>
</comment>
<dbReference type="EMBL" id="JBHSPR010000059">
    <property type="protein sequence ID" value="MFC6022234.1"/>
    <property type="molecule type" value="Genomic_DNA"/>
</dbReference>